<keyword evidence="3" id="KW-1185">Reference proteome</keyword>
<protein>
    <submittedName>
        <fullName evidence="2">Uncharacterized protein</fullName>
    </submittedName>
</protein>
<evidence type="ECO:0000313" key="2">
    <source>
        <dbReference type="EMBL" id="ACM05806.1"/>
    </source>
</evidence>
<dbReference type="Proteomes" id="UP000000447">
    <property type="component" value="Chromosome"/>
</dbReference>
<proteinExistence type="predicted"/>
<dbReference type="STRING" id="309801.trd_0883"/>
<gene>
    <name evidence="2" type="ordered locus">trd_0883</name>
</gene>
<feature type="region of interest" description="Disordered" evidence="1">
    <location>
        <begin position="39"/>
        <end position="63"/>
    </location>
</feature>
<dbReference type="HOGENOM" id="CLU_2884482_0_0_0"/>
<dbReference type="KEGG" id="tro:trd_0883"/>
<dbReference type="AlphaFoldDB" id="B9KZG3"/>
<evidence type="ECO:0000313" key="3">
    <source>
        <dbReference type="Proteomes" id="UP000000447"/>
    </source>
</evidence>
<accession>B9KZG3</accession>
<sequence>MVPTLSANAVAPVGIICIQIRCTTRTHKRSCLERLTRAFSKHRSSPSGVPDPPLRQPTTTRLS</sequence>
<evidence type="ECO:0000256" key="1">
    <source>
        <dbReference type="SAM" id="MobiDB-lite"/>
    </source>
</evidence>
<organism evidence="2 3">
    <name type="scientific">Thermomicrobium roseum (strain ATCC 27502 / DSM 5159 / P-2)</name>
    <dbReference type="NCBI Taxonomy" id="309801"/>
    <lineage>
        <taxon>Bacteria</taxon>
        <taxon>Pseudomonadati</taxon>
        <taxon>Thermomicrobiota</taxon>
        <taxon>Thermomicrobia</taxon>
        <taxon>Thermomicrobiales</taxon>
        <taxon>Thermomicrobiaceae</taxon>
        <taxon>Thermomicrobium</taxon>
    </lineage>
</organism>
<reference evidence="2 3" key="1">
    <citation type="journal article" date="2009" name="PLoS ONE">
        <title>Complete genome sequence of the aerobic CO-oxidizing thermophile Thermomicrobium roseum.</title>
        <authorList>
            <person name="Wu D."/>
            <person name="Raymond J."/>
            <person name="Wu M."/>
            <person name="Chatterji S."/>
            <person name="Ren Q."/>
            <person name="Graham J.E."/>
            <person name="Bryant D.A."/>
            <person name="Robb F."/>
            <person name="Colman A."/>
            <person name="Tallon L.J."/>
            <person name="Badger J.H."/>
            <person name="Madupu R."/>
            <person name="Ward N.L."/>
            <person name="Eisen J.A."/>
        </authorList>
    </citation>
    <scope>NUCLEOTIDE SEQUENCE [LARGE SCALE GENOMIC DNA]</scope>
    <source>
        <strain evidence="3">ATCC 27502 / DSM 5159 / P-2</strain>
    </source>
</reference>
<name>B9KZG3_THERP</name>
<dbReference type="EMBL" id="CP001275">
    <property type="protein sequence ID" value="ACM05806.1"/>
    <property type="molecule type" value="Genomic_DNA"/>
</dbReference>